<dbReference type="GO" id="GO:0030003">
    <property type="term" value="P:intracellular monoatomic cation homeostasis"/>
    <property type="evidence" value="ECO:0007669"/>
    <property type="project" value="TreeGrafter"/>
</dbReference>
<keyword evidence="13" id="KW-1185">Reference proteome</keyword>
<feature type="transmembrane region" description="Helical" evidence="9">
    <location>
        <begin position="624"/>
        <end position="642"/>
    </location>
</feature>
<dbReference type="GO" id="GO:0140410">
    <property type="term" value="F:monoatomic cation:bicarbonate symporter activity"/>
    <property type="evidence" value="ECO:0007669"/>
    <property type="project" value="TreeGrafter"/>
</dbReference>
<evidence type="ECO:0000256" key="3">
    <source>
        <dbReference type="ARBA" id="ARBA00022692"/>
    </source>
</evidence>
<dbReference type="GO" id="GO:0005886">
    <property type="term" value="C:plasma membrane"/>
    <property type="evidence" value="ECO:0007669"/>
    <property type="project" value="TreeGrafter"/>
</dbReference>
<comment type="subcellular location">
    <subcellularLocation>
        <location evidence="1">Membrane</location>
        <topology evidence="1">Multi-pass membrane protein</topology>
    </subcellularLocation>
</comment>
<evidence type="ECO:0000256" key="10">
    <source>
        <dbReference type="SAM" id="SignalP"/>
    </source>
</evidence>
<evidence type="ECO:0000256" key="4">
    <source>
        <dbReference type="ARBA" id="ARBA00022989"/>
    </source>
</evidence>
<dbReference type="InterPro" id="IPR003689">
    <property type="entry name" value="ZIP"/>
</dbReference>
<evidence type="ECO:0000313" key="13">
    <source>
        <dbReference type="Proteomes" id="UP001295444"/>
    </source>
</evidence>
<keyword evidence="10" id="KW-0732">Signal</keyword>
<dbReference type="InterPro" id="IPR050799">
    <property type="entry name" value="ZIP_Transporter"/>
</dbReference>
<protein>
    <recommendedName>
        <fullName evidence="6">Zinc transporter ZIP12</fullName>
    </recommendedName>
    <alternativeName>
        <fullName evidence="7">Solute carrier family 39 member 12</fullName>
    </alternativeName>
    <alternativeName>
        <fullName evidence="8">Zrt- and Irt-like protein 12</fullName>
    </alternativeName>
</protein>
<keyword evidence="5 9" id="KW-0472">Membrane</keyword>
<feature type="transmembrane region" description="Helical" evidence="9">
    <location>
        <begin position="415"/>
        <end position="437"/>
    </location>
</feature>
<accession>A0AAD1W3T6</accession>
<dbReference type="GO" id="GO:0005385">
    <property type="term" value="F:zinc ion transmembrane transporter activity"/>
    <property type="evidence" value="ECO:0007669"/>
    <property type="project" value="TreeGrafter"/>
</dbReference>
<feature type="transmembrane region" description="Helical" evidence="9">
    <location>
        <begin position="654"/>
        <end position="673"/>
    </location>
</feature>
<dbReference type="GO" id="GO:0071578">
    <property type="term" value="P:zinc ion import across plasma membrane"/>
    <property type="evidence" value="ECO:0007669"/>
    <property type="project" value="TreeGrafter"/>
</dbReference>
<dbReference type="Pfam" id="PF18292">
    <property type="entry name" value="ZIP4_domain"/>
    <property type="match status" value="1"/>
</dbReference>
<feature type="transmembrane region" description="Helical" evidence="9">
    <location>
        <begin position="560"/>
        <end position="577"/>
    </location>
</feature>
<dbReference type="AlphaFoldDB" id="A0AAD1W3T6"/>
<evidence type="ECO:0000256" key="6">
    <source>
        <dbReference type="ARBA" id="ARBA00040591"/>
    </source>
</evidence>
<evidence type="ECO:0000256" key="1">
    <source>
        <dbReference type="ARBA" id="ARBA00004141"/>
    </source>
</evidence>
<feature type="signal peptide" evidence="10">
    <location>
        <begin position="1"/>
        <end position="27"/>
    </location>
</feature>
<evidence type="ECO:0000256" key="8">
    <source>
        <dbReference type="ARBA" id="ARBA00042971"/>
    </source>
</evidence>
<dbReference type="EMBL" id="OW240915">
    <property type="protein sequence ID" value="CAH2282319.1"/>
    <property type="molecule type" value="Genomic_DNA"/>
</dbReference>
<feature type="domain" description="Zinc transporter ZIP4 N-terminal" evidence="11">
    <location>
        <begin position="66"/>
        <end position="225"/>
    </location>
</feature>
<evidence type="ECO:0000259" key="11">
    <source>
        <dbReference type="Pfam" id="PF18292"/>
    </source>
</evidence>
<evidence type="ECO:0000256" key="7">
    <source>
        <dbReference type="ARBA" id="ARBA00042541"/>
    </source>
</evidence>
<dbReference type="PANTHER" id="PTHR12191:SF4">
    <property type="entry name" value="ZINC TRANSPORTER ZIP12"/>
    <property type="match status" value="1"/>
</dbReference>
<keyword evidence="3 9" id="KW-0812">Transmembrane</keyword>
<dbReference type="InterPro" id="IPR041137">
    <property type="entry name" value="ZIP4_N"/>
</dbReference>
<name>A0AAD1W3T6_PELCU</name>
<dbReference type="Pfam" id="PF02535">
    <property type="entry name" value="Zip"/>
    <property type="match status" value="1"/>
</dbReference>
<evidence type="ECO:0000313" key="12">
    <source>
        <dbReference type="EMBL" id="CAH2282319.1"/>
    </source>
</evidence>
<keyword evidence="4 9" id="KW-1133">Transmembrane helix</keyword>
<evidence type="ECO:0000256" key="5">
    <source>
        <dbReference type="ARBA" id="ARBA00023136"/>
    </source>
</evidence>
<evidence type="ECO:0000256" key="9">
    <source>
        <dbReference type="SAM" id="Phobius"/>
    </source>
</evidence>
<proteinExistence type="inferred from homology"/>
<feature type="chain" id="PRO_5042188789" description="Zinc transporter ZIP12" evidence="10">
    <location>
        <begin position="28"/>
        <end position="714"/>
    </location>
</feature>
<sequence>MSNSKKRLLWRSGLFFIFCTLFVKALAESRHGKTNQTSIRGSLLQTLHNLLPGNETDSPKNNSRDVLTMLLEQVQCPQSNTDRLQTCKRCLQADPLLLIAGTETGNKIDEESIQKISVILLYYIVYQKDFCSTIPGHVDKDYIFYLNNLLHLRNEEDCHDLSSNEIEDILVTVKHYFQISDKQKCVDLNFLEKEFGVLHVVGTDKTTLPRLAEVILALSIQRVCIRQTELPDADFFTDFIFQSLNRTSELFAPDIDELIGKLKAVIACDTKDHNHRRKQRSLVVPGTNPEPLPVPREREEELQIRNQEISKITEYSTQWKQGHPCYSAHELVRIFLKNSHSPVSREQFKQMTPAIIHHLLSCTCQSEESSSTQLPPPTTLEKYGYSTIAVLLLTVGSMFGATLIIFSSCEENYKLILQLFVGLAVGTLTGDALLHLIPQILGIHDNMSHEHDHQDGGHIEDKEYLWKIMAMIGSIHGFFFINKLFILLVSSWRQGRSFINGHLTHSHDLPLDSHLNEQSRKAKSTSTIQLRTPEDCEPSEGIIPDIPPVSLRGRKKHKGISLLAIMILVGDSLHNFADGMVIGSAYSSSTETGVATTIAILCHEIPHEMGDFAVLLNTGLSAKIAFLMNFISALTAFAGLYIGLSVSTNPNVQIWIFAITAGMFLYLSLVEMLPEMTHIQTQRPWLMFFLQNLGLLLGWLCLLMLAIYEHKIKL</sequence>
<feature type="transmembrane region" description="Helical" evidence="9">
    <location>
        <begin position="464"/>
        <end position="489"/>
    </location>
</feature>
<organism evidence="12 13">
    <name type="scientific">Pelobates cultripes</name>
    <name type="common">Western spadefoot toad</name>
    <dbReference type="NCBI Taxonomy" id="61616"/>
    <lineage>
        <taxon>Eukaryota</taxon>
        <taxon>Metazoa</taxon>
        <taxon>Chordata</taxon>
        <taxon>Craniata</taxon>
        <taxon>Vertebrata</taxon>
        <taxon>Euteleostomi</taxon>
        <taxon>Amphibia</taxon>
        <taxon>Batrachia</taxon>
        <taxon>Anura</taxon>
        <taxon>Pelobatoidea</taxon>
        <taxon>Pelobatidae</taxon>
        <taxon>Pelobates</taxon>
    </lineage>
</organism>
<evidence type="ECO:0000256" key="2">
    <source>
        <dbReference type="ARBA" id="ARBA00006939"/>
    </source>
</evidence>
<reference evidence="12" key="1">
    <citation type="submission" date="2022-03" db="EMBL/GenBank/DDBJ databases">
        <authorList>
            <person name="Alioto T."/>
            <person name="Alioto T."/>
            <person name="Gomez Garrido J."/>
        </authorList>
    </citation>
    <scope>NUCLEOTIDE SEQUENCE</scope>
</reference>
<dbReference type="PANTHER" id="PTHR12191">
    <property type="entry name" value="SOLUTE CARRIER FAMILY 39"/>
    <property type="match status" value="1"/>
</dbReference>
<comment type="similarity">
    <text evidence="2">Belongs to the ZIP transporter (TC 2.A.5) family.</text>
</comment>
<dbReference type="Proteomes" id="UP001295444">
    <property type="component" value="Chromosome 04"/>
</dbReference>
<feature type="transmembrane region" description="Helical" evidence="9">
    <location>
        <begin position="685"/>
        <end position="708"/>
    </location>
</feature>
<feature type="transmembrane region" description="Helical" evidence="9">
    <location>
        <begin position="383"/>
        <end position="406"/>
    </location>
</feature>
<gene>
    <name evidence="12" type="ORF">PECUL_23A044990</name>
</gene>